<feature type="disulfide bond" evidence="21">
    <location>
        <begin position="594"/>
        <end position="608"/>
    </location>
</feature>
<evidence type="ECO:0000256" key="21">
    <source>
        <dbReference type="PIRSR" id="PIRSR002549-4"/>
    </source>
</evidence>
<feature type="disulfide bond" evidence="21">
    <location>
        <begin position="510"/>
        <end position="527"/>
    </location>
</feature>
<evidence type="ECO:0000256" key="7">
    <source>
        <dbReference type="ARBA" id="ARBA00022723"/>
    </source>
</evidence>
<evidence type="ECO:0000313" key="24">
    <source>
        <dbReference type="EMBL" id="KAF4112228.1"/>
    </source>
</evidence>
<evidence type="ECO:0000256" key="1">
    <source>
        <dbReference type="ARBA" id="ARBA00004609"/>
    </source>
</evidence>
<keyword evidence="12 18" id="KW-0406">Ion transport</keyword>
<evidence type="ECO:0000256" key="2">
    <source>
        <dbReference type="ARBA" id="ARBA00011245"/>
    </source>
</evidence>
<feature type="binding site" evidence="19">
    <location>
        <position position="477"/>
    </location>
    <ligand>
        <name>hydrogencarbonate</name>
        <dbReference type="ChEBI" id="CHEBI:17544"/>
        <label>1</label>
    </ligand>
</feature>
<evidence type="ECO:0000256" key="11">
    <source>
        <dbReference type="ARBA" id="ARBA00023004"/>
    </source>
</evidence>
<keyword evidence="18" id="KW-0964">Secreted</keyword>
<feature type="binding site" evidence="19">
    <location>
        <position position="476"/>
    </location>
    <ligand>
        <name>hydrogencarbonate</name>
        <dbReference type="ChEBI" id="CHEBI:17544"/>
        <label>1</label>
    </ligand>
</feature>
<dbReference type="PROSITE" id="PS00207">
    <property type="entry name" value="TRANSFERRIN_LIKE_3"/>
    <property type="match status" value="1"/>
</dbReference>
<comment type="function">
    <text evidence="17">Involved in iron cellular uptake. Seems to be internalized and then recycled back to the cell membrane. Binds a single atom of iron per subunit. Could also bind zinc.</text>
</comment>
<dbReference type="GO" id="GO:0046872">
    <property type="term" value="F:metal ion binding"/>
    <property type="evidence" value="ECO:0007669"/>
    <property type="project" value="UniProtKB-KW"/>
</dbReference>
<evidence type="ECO:0000256" key="19">
    <source>
        <dbReference type="PIRSR" id="PIRSR002549-2"/>
    </source>
</evidence>
<feature type="disulfide bond" evidence="21">
    <location>
        <begin position="496"/>
        <end position="696"/>
    </location>
</feature>
<keyword evidence="14 21" id="KW-1015">Disulfide bond</keyword>
<comment type="caution">
    <text evidence="24">The sequence shown here is derived from an EMBL/GenBank/DDBJ whole genome shotgun (WGS) entry which is preliminary data.</text>
</comment>
<accession>A0A7J6CZ48</accession>
<organism evidence="24 25">
    <name type="scientific">Onychostoma macrolepis</name>
    <dbReference type="NCBI Taxonomy" id="369639"/>
    <lineage>
        <taxon>Eukaryota</taxon>
        <taxon>Metazoa</taxon>
        <taxon>Chordata</taxon>
        <taxon>Craniata</taxon>
        <taxon>Vertebrata</taxon>
        <taxon>Euteleostomi</taxon>
        <taxon>Actinopterygii</taxon>
        <taxon>Neopterygii</taxon>
        <taxon>Teleostei</taxon>
        <taxon>Ostariophysi</taxon>
        <taxon>Cypriniformes</taxon>
        <taxon>Cyprinidae</taxon>
        <taxon>Acrossocheilinae</taxon>
        <taxon>Onychostoma</taxon>
    </lineage>
</organism>
<evidence type="ECO:0000256" key="20">
    <source>
        <dbReference type="PIRSR" id="PIRSR002549-3"/>
    </source>
</evidence>
<dbReference type="InterPro" id="IPR001156">
    <property type="entry name" value="Transferrin-like_dom"/>
</dbReference>
<feature type="disulfide bond" evidence="21">
    <location>
        <begin position="524"/>
        <end position="537"/>
    </location>
</feature>
<feature type="binding site" evidence="20">
    <location>
        <position position="547"/>
    </location>
    <ligand>
        <name>Fe(3+)</name>
        <dbReference type="ChEBI" id="CHEBI:29034"/>
        <label>2</label>
    </ligand>
</feature>
<keyword evidence="10" id="KW-0862">Zinc</keyword>
<feature type="disulfide bond" evidence="21">
    <location>
        <begin position="185"/>
        <end position="198"/>
    </location>
</feature>
<feature type="binding site" evidence="20">
    <location>
        <position position="413"/>
    </location>
    <ligand>
        <name>Fe(3+)</name>
        <dbReference type="ChEBI" id="CHEBI:29034"/>
        <label>1</label>
    </ligand>
</feature>
<feature type="signal peptide" evidence="22">
    <location>
        <begin position="1"/>
        <end position="19"/>
    </location>
</feature>
<feature type="binding site" evidence="19">
    <location>
        <position position="133"/>
    </location>
    <ligand>
        <name>hydrogencarbonate</name>
        <dbReference type="ChEBI" id="CHEBI:17544"/>
        <label>1</label>
    </ligand>
</feature>
<dbReference type="Gene3D" id="3.40.190.10">
    <property type="entry name" value="Periplasmic binding protein-like II"/>
    <property type="match status" value="4"/>
</dbReference>
<comment type="similarity">
    <text evidence="18">Belongs to the transferrin family.</text>
</comment>
<feature type="domain" description="Transferrin-like" evidence="23">
    <location>
        <begin position="23"/>
        <end position="349"/>
    </location>
</feature>
<feature type="binding site" evidence="19">
    <location>
        <position position="470"/>
    </location>
    <ligand>
        <name>hydrogencarbonate</name>
        <dbReference type="ChEBI" id="CHEBI:17544"/>
        <label>1</label>
    </ligand>
</feature>
<keyword evidence="9" id="KW-0677">Repeat</keyword>
<dbReference type="GO" id="GO:0005615">
    <property type="term" value="C:extracellular space"/>
    <property type="evidence" value="ECO:0007669"/>
    <property type="project" value="InterPro"/>
</dbReference>
<feature type="binding site" evidence="19">
    <location>
        <position position="137"/>
    </location>
    <ligand>
        <name>hydrogencarbonate</name>
        <dbReference type="ChEBI" id="CHEBI:17544"/>
        <label>1</label>
    </ligand>
</feature>
<dbReference type="Proteomes" id="UP000579812">
    <property type="component" value="Unassembled WGS sequence"/>
</dbReference>
<dbReference type="InterPro" id="IPR016357">
    <property type="entry name" value="Transferrin"/>
</dbReference>
<feature type="disulfide bond" evidence="21">
    <location>
        <begin position="26"/>
        <end position="63"/>
    </location>
</feature>
<dbReference type="GO" id="GO:0005886">
    <property type="term" value="C:plasma membrane"/>
    <property type="evidence" value="ECO:0007669"/>
    <property type="project" value="UniProtKB-SubCell"/>
</dbReference>
<dbReference type="GO" id="GO:0006826">
    <property type="term" value="P:iron ion transport"/>
    <property type="evidence" value="ECO:0007669"/>
    <property type="project" value="UniProtKB-KW"/>
</dbReference>
<feature type="binding site" evidence="20">
    <location>
        <position position="443"/>
    </location>
    <ligand>
        <name>Fe(3+)</name>
        <dbReference type="ChEBI" id="CHEBI:29034"/>
        <label>1</label>
    </ligand>
</feature>
<feature type="disulfide bond" evidence="21">
    <location>
        <begin position="361"/>
        <end position="398"/>
    </location>
</feature>
<gene>
    <name evidence="24" type="ORF">G5714_007023</name>
</gene>
<name>A0A7J6CZ48_9TELE</name>
<dbReference type="PROSITE" id="PS00206">
    <property type="entry name" value="TRANSFERRIN_LIKE_2"/>
    <property type="match status" value="2"/>
</dbReference>
<evidence type="ECO:0000256" key="17">
    <source>
        <dbReference type="ARBA" id="ARBA00054140"/>
    </source>
</evidence>
<feature type="binding site" evidence="19">
    <location>
        <position position="474"/>
    </location>
    <ligand>
        <name>hydrogencarbonate</name>
        <dbReference type="ChEBI" id="CHEBI:17544"/>
        <label>1</label>
    </ligand>
</feature>
<dbReference type="PANTHER" id="PTHR11485:SF21">
    <property type="entry name" value="MELANOTRANSFERRIN"/>
    <property type="match status" value="1"/>
</dbReference>
<keyword evidence="8 22" id="KW-0732">Signal</keyword>
<feature type="disulfide bond" evidence="21">
    <location>
        <begin position="173"/>
        <end position="188"/>
    </location>
</feature>
<feature type="disulfide bond" evidence="21">
    <location>
        <begin position="371"/>
        <end position="389"/>
    </location>
</feature>
<feature type="binding site" evidence="19">
    <location>
        <position position="140"/>
    </location>
    <ligand>
        <name>hydrogencarbonate</name>
        <dbReference type="ChEBI" id="CHEBI:17544"/>
        <label>1</label>
    </ligand>
</feature>
<comment type="subcellular location">
    <subcellularLocation>
        <location evidence="1">Cell membrane</location>
        <topology evidence="1">Lipid-anchor</topology>
        <topology evidence="1">GPI-anchor</topology>
    </subcellularLocation>
    <subcellularLocation>
        <location evidence="18">Secreted</location>
    </subcellularLocation>
</comment>
<keyword evidence="7 18" id="KW-0479">Metal-binding</keyword>
<keyword evidence="11 18" id="KW-0408">Iron</keyword>
<dbReference type="CDD" id="cd13529">
    <property type="entry name" value="PBP2_transferrin"/>
    <property type="match status" value="2"/>
</dbReference>
<dbReference type="EMBL" id="JAAMOB010000006">
    <property type="protein sequence ID" value="KAF4112228.1"/>
    <property type="molecule type" value="Genomic_DNA"/>
</dbReference>
<feature type="disulfide bond" evidence="21">
    <location>
        <begin position="255"/>
        <end position="269"/>
    </location>
</feature>
<dbReference type="GO" id="GO:0098552">
    <property type="term" value="C:side of membrane"/>
    <property type="evidence" value="ECO:0007669"/>
    <property type="project" value="UniProtKB-KW"/>
</dbReference>
<keyword evidence="16" id="KW-0449">Lipoprotein</keyword>
<feature type="binding site" evidence="19">
    <location>
        <position position="139"/>
    </location>
    <ligand>
        <name>hydrogencarbonate</name>
        <dbReference type="ChEBI" id="CHEBI:17544"/>
        <label>1</label>
    </ligand>
</feature>
<keyword evidence="6" id="KW-0336">GPI-anchor</keyword>
<keyword evidence="5 18" id="KW-0410">Iron transport</keyword>
<feature type="disulfide bond" evidence="21">
    <location>
        <begin position="36"/>
        <end position="54"/>
    </location>
</feature>
<keyword evidence="25" id="KW-1185">Reference proteome</keyword>
<evidence type="ECO:0000256" key="13">
    <source>
        <dbReference type="ARBA" id="ARBA00023136"/>
    </source>
</evidence>
<dbReference type="PRINTS" id="PR00422">
    <property type="entry name" value="TRANSFERRIN"/>
</dbReference>
<dbReference type="GO" id="GO:0005769">
    <property type="term" value="C:early endosome"/>
    <property type="evidence" value="ECO:0007669"/>
    <property type="project" value="TreeGrafter"/>
</dbReference>
<feature type="disulfide bond" evidence="21">
    <location>
        <begin position="131"/>
        <end position="215"/>
    </location>
</feature>
<feature type="binding site" evidence="20">
    <location>
        <position position="209"/>
    </location>
    <ligand>
        <name>Fe(3+)</name>
        <dbReference type="ChEBI" id="CHEBI:29034"/>
        <label>1</label>
    </ligand>
</feature>
<evidence type="ECO:0000256" key="18">
    <source>
        <dbReference type="PIRNR" id="PIRNR002549"/>
    </source>
</evidence>
<dbReference type="GO" id="GO:0055037">
    <property type="term" value="C:recycling endosome"/>
    <property type="evidence" value="ECO:0007669"/>
    <property type="project" value="TreeGrafter"/>
</dbReference>
<evidence type="ECO:0000256" key="16">
    <source>
        <dbReference type="ARBA" id="ARBA00023288"/>
    </source>
</evidence>
<feature type="chain" id="PRO_5029678216" description="Serotransferrin" evidence="22">
    <location>
        <begin position="20"/>
        <end position="729"/>
    </location>
</feature>
<dbReference type="PROSITE" id="PS51408">
    <property type="entry name" value="TRANSFERRIN_LIKE_4"/>
    <property type="match status" value="2"/>
</dbReference>
<dbReference type="FunFam" id="3.40.190.10:FF:000108">
    <property type="entry name" value="melanotransferrin"/>
    <property type="match status" value="2"/>
</dbReference>
<evidence type="ECO:0000256" key="6">
    <source>
        <dbReference type="ARBA" id="ARBA00022622"/>
    </source>
</evidence>
<keyword evidence="15" id="KW-0325">Glycoprotein</keyword>
<protein>
    <recommendedName>
        <fullName evidence="18">Serotransferrin</fullName>
    </recommendedName>
</protein>
<keyword evidence="13" id="KW-0472">Membrane</keyword>
<proteinExistence type="inferred from homology"/>
<reference evidence="24 25" key="1">
    <citation type="submission" date="2020-04" db="EMBL/GenBank/DDBJ databases">
        <title>Chromosome-level genome assembly of a cyprinid fish Onychostoma macrolepis by integration of Nanopore Sequencing, Bionano and Hi-C technology.</title>
        <authorList>
            <person name="Wang D."/>
        </authorList>
    </citation>
    <scope>NUCLEOTIDE SEQUENCE [LARGE SCALE GENOMIC DNA]</scope>
    <source>
        <strain evidence="24">SWU-2019</strain>
        <tissue evidence="24">Muscle</tissue>
    </source>
</reference>
<comment type="subunit">
    <text evidence="2 18">Monomer.</text>
</comment>
<dbReference type="InterPro" id="IPR018195">
    <property type="entry name" value="Transferrin_Fe_BS"/>
</dbReference>
<evidence type="ECO:0000256" key="12">
    <source>
        <dbReference type="ARBA" id="ARBA00023065"/>
    </source>
</evidence>
<evidence type="ECO:0000256" key="5">
    <source>
        <dbReference type="ARBA" id="ARBA00022496"/>
    </source>
</evidence>
<evidence type="ECO:0000256" key="9">
    <source>
        <dbReference type="ARBA" id="ARBA00022737"/>
    </source>
</evidence>
<feature type="binding site" evidence="20">
    <location>
        <position position="107"/>
    </location>
    <ligand>
        <name>Fe(3+)</name>
        <dbReference type="ChEBI" id="CHEBI:29034"/>
        <label>1</label>
    </ligand>
</feature>
<evidence type="ECO:0000256" key="4">
    <source>
        <dbReference type="ARBA" id="ARBA00022475"/>
    </source>
</evidence>
<feature type="domain" description="Transferrin-like" evidence="23">
    <location>
        <begin position="358"/>
        <end position="696"/>
    </location>
</feature>
<sequence length="729" mass="79286">MDTWAILSILLAVTHYVSGQSAIRWCTISSAEESKCKAMAQAFTSAAIRPALQCVPVSSKAECAQKLTKNEVDAFSASAKEIYDIGKQASFNIAAGESGADGKGITYYGVAVVKRTNSAININNLKGKKSCHTGKHRTAGWNVPLGYLIDSGMMSAMGCNIPQGVADFFSASCIPGAKDDPPSLCQLCVGDRTGKYKCEEDPHEQYYAYDGAFRCLVENAGDVAFVKHTTVSENTDGQGGSWAESLHSEDYQLLCRDGTRSPVSDYEKCHLARVPSRGIVVHTGISSSVVYNMLREGLQKSGFSMFSSAGFDGTNLLFSDASTTFIQAGNENYIKWMGQYYYILRAMDCTESDVPSHLRWCVLSHGEQQKCADMAVAFKSKNLVPDIQCVYGTSVEDCMKKIQNKEADAITLDGGYIYTAGKSFGLIPAVGESYTGDTDGSIYYAVAVLRKSNRDIQRFSDLKSKRSCHTGYGRTAGWNIPMGLLIEKGIIKPQTCQVAQAAGEFFESACVPGANQKGFPSNLCEQCIGDSSGQNKCEKGKDLYDGYDGAFRCLVEGHGDVAFVKHSTVFQNTDGNNTDSWAVHLDSREFQLLCSHESRAEVTQYTKCNLARVPSHAVMIRPDTNHHVIFGLLDKAQNFFGVNAASGFKMFDSKPYEGSDLIFKDSTITLIGVGERKTYEEWLGQNYLDAIIAMECSASSTGLPGTEVFLVTSSLLDSDLQTRAELSSI</sequence>
<comment type="function">
    <text evidence="18">Transferrins are iron binding transport proteins which bind Fe(3+) ion in association with the binding of an anion, usually bicarbonate.</text>
</comment>
<dbReference type="AlphaFoldDB" id="A0A7J6CZ48"/>
<dbReference type="PANTHER" id="PTHR11485">
    <property type="entry name" value="TRANSFERRIN"/>
    <property type="match status" value="1"/>
</dbReference>
<evidence type="ECO:0000256" key="10">
    <source>
        <dbReference type="ARBA" id="ARBA00022833"/>
    </source>
</evidence>
<evidence type="ECO:0000259" key="23">
    <source>
        <dbReference type="PROSITE" id="PS51408"/>
    </source>
</evidence>
<dbReference type="PIRSF" id="PIRSF002549">
    <property type="entry name" value="Transferrin"/>
    <property type="match status" value="1"/>
</dbReference>
<evidence type="ECO:0000256" key="15">
    <source>
        <dbReference type="ARBA" id="ARBA00023180"/>
    </source>
</evidence>
<evidence type="ECO:0000313" key="25">
    <source>
        <dbReference type="Proteomes" id="UP000579812"/>
    </source>
</evidence>
<keyword evidence="3 18" id="KW-0813">Transport</keyword>
<evidence type="ECO:0000256" key="14">
    <source>
        <dbReference type="ARBA" id="ARBA00023157"/>
    </source>
</evidence>
<dbReference type="SMART" id="SM00094">
    <property type="entry name" value="TR_FER"/>
    <property type="match status" value="2"/>
</dbReference>
<evidence type="ECO:0000256" key="3">
    <source>
        <dbReference type="ARBA" id="ARBA00022448"/>
    </source>
</evidence>
<dbReference type="SUPFAM" id="SSF53850">
    <property type="entry name" value="Periplasmic binding protein-like II"/>
    <property type="match status" value="2"/>
</dbReference>
<evidence type="ECO:0000256" key="8">
    <source>
        <dbReference type="ARBA" id="ARBA00022729"/>
    </source>
</evidence>
<feature type="disulfide bond" evidence="21">
    <location>
        <begin position="468"/>
        <end position="553"/>
    </location>
</feature>
<evidence type="ECO:0000256" key="22">
    <source>
        <dbReference type="SAM" id="SignalP"/>
    </source>
</evidence>
<dbReference type="Pfam" id="PF00405">
    <property type="entry name" value="Transferrin"/>
    <property type="match status" value="2"/>
</dbReference>
<feature type="binding site" evidence="20">
    <location>
        <position position="616"/>
    </location>
    <ligand>
        <name>Fe(3+)</name>
        <dbReference type="ChEBI" id="CHEBI:29034"/>
        <label>2</label>
    </ligand>
</feature>
<keyword evidence="4" id="KW-1003">Cell membrane</keyword>